<dbReference type="PROSITE" id="PS51257">
    <property type="entry name" value="PROKAR_LIPOPROTEIN"/>
    <property type="match status" value="1"/>
</dbReference>
<dbReference type="AlphaFoldDB" id="J9FAW8"/>
<accession>J9FAW8</accession>
<organism evidence="1">
    <name type="scientific">gut metagenome</name>
    <dbReference type="NCBI Taxonomy" id="749906"/>
    <lineage>
        <taxon>unclassified sequences</taxon>
        <taxon>metagenomes</taxon>
        <taxon>organismal metagenomes</taxon>
    </lineage>
</organism>
<reference evidence="1" key="1">
    <citation type="journal article" date="2012" name="PLoS ONE">
        <title>Gene sets for utilization of primary and secondary nutrition supplies in the distal gut of endangered iberian lynx.</title>
        <authorList>
            <person name="Alcaide M."/>
            <person name="Messina E."/>
            <person name="Richter M."/>
            <person name="Bargiela R."/>
            <person name="Peplies J."/>
            <person name="Huws S.A."/>
            <person name="Newbold C.J."/>
            <person name="Golyshin P.N."/>
            <person name="Simon M.A."/>
            <person name="Lopez G."/>
            <person name="Yakimov M.M."/>
            <person name="Ferrer M."/>
        </authorList>
    </citation>
    <scope>NUCLEOTIDE SEQUENCE</scope>
</reference>
<feature type="non-terminal residue" evidence="1">
    <location>
        <position position="147"/>
    </location>
</feature>
<evidence type="ECO:0000313" key="1">
    <source>
        <dbReference type="EMBL" id="EJW91558.1"/>
    </source>
</evidence>
<dbReference type="EMBL" id="AMCI01008103">
    <property type="protein sequence ID" value="EJW91558.1"/>
    <property type="molecule type" value="Genomic_DNA"/>
</dbReference>
<comment type="caution">
    <text evidence="1">The sequence shown here is derived from an EMBL/GenBank/DDBJ whole genome shotgun (WGS) entry which is preliminary data.</text>
</comment>
<protein>
    <recommendedName>
        <fullName evidence="2">Lipoprotein</fullName>
    </recommendedName>
</protein>
<proteinExistence type="predicted"/>
<evidence type="ECO:0008006" key="2">
    <source>
        <dbReference type="Google" id="ProtNLM"/>
    </source>
</evidence>
<name>J9FAW8_9ZZZZ</name>
<sequence length="147" mass="17181">MKVVIAGMLCCLLSVACTNKQKTDLPKENSVSSIEDVQNDSIGTIAQENTNLGQDRDTVIFEMPDCYLWYRKDVKKSASKQKYQLWTERKVYWQNVKVINVFMANYTDQPLAFNGEWILQQWDGKEWKELAMKSMPDKIKKDWVTDE</sequence>
<gene>
    <name evidence="1" type="ORF">EVA_20335</name>
</gene>